<gene>
    <name evidence="4" type="ORF">SAMN05216333_14418</name>
</gene>
<keyword evidence="2" id="KW-0378">Hydrolase</keyword>
<evidence type="ECO:0000259" key="3">
    <source>
        <dbReference type="Pfam" id="PF02230"/>
    </source>
</evidence>
<dbReference type="Pfam" id="PF02230">
    <property type="entry name" value="Abhydrolase_2"/>
    <property type="match status" value="1"/>
</dbReference>
<dbReference type="SUPFAM" id="SSF53474">
    <property type="entry name" value="alpha/beta-Hydrolases"/>
    <property type="match status" value="1"/>
</dbReference>
<dbReference type="RefSeq" id="WP_256206322.1">
    <property type="nucleotide sequence ID" value="NZ_FNOE01000045.1"/>
</dbReference>
<dbReference type="PANTHER" id="PTHR10655">
    <property type="entry name" value="LYSOPHOSPHOLIPASE-RELATED"/>
    <property type="match status" value="1"/>
</dbReference>
<evidence type="ECO:0000256" key="2">
    <source>
        <dbReference type="ARBA" id="ARBA00022801"/>
    </source>
</evidence>
<reference evidence="5" key="1">
    <citation type="submission" date="2016-10" db="EMBL/GenBank/DDBJ databases">
        <authorList>
            <person name="Varghese N."/>
            <person name="Submissions S."/>
        </authorList>
    </citation>
    <scope>NUCLEOTIDE SEQUENCE [LARGE SCALE GENOMIC DNA]</scope>
    <source>
        <strain evidence="5">Nm76</strain>
    </source>
</reference>
<dbReference type="Gene3D" id="3.40.50.1820">
    <property type="entry name" value="alpha/beta hydrolase"/>
    <property type="match status" value="1"/>
</dbReference>
<dbReference type="InterPro" id="IPR029058">
    <property type="entry name" value="AB_hydrolase_fold"/>
</dbReference>
<dbReference type="STRING" id="42354.SAMN05216333_14418"/>
<dbReference type="GO" id="GO:0016787">
    <property type="term" value="F:hydrolase activity"/>
    <property type="evidence" value="ECO:0007669"/>
    <property type="project" value="UniProtKB-KW"/>
</dbReference>
<accession>A0A1H8V4M8</accession>
<dbReference type="EMBL" id="FODO01000044">
    <property type="protein sequence ID" value="SEP09708.1"/>
    <property type="molecule type" value="Genomic_DNA"/>
</dbReference>
<evidence type="ECO:0000313" key="4">
    <source>
        <dbReference type="EMBL" id="SEP09708.1"/>
    </source>
</evidence>
<feature type="domain" description="Phospholipase/carboxylesterase/thioesterase" evidence="3">
    <location>
        <begin position="22"/>
        <end position="228"/>
    </location>
</feature>
<organism evidence="4 5">
    <name type="scientific">Nitrosomonas oligotropha</name>
    <dbReference type="NCBI Taxonomy" id="42354"/>
    <lineage>
        <taxon>Bacteria</taxon>
        <taxon>Pseudomonadati</taxon>
        <taxon>Pseudomonadota</taxon>
        <taxon>Betaproteobacteria</taxon>
        <taxon>Nitrosomonadales</taxon>
        <taxon>Nitrosomonadaceae</taxon>
        <taxon>Nitrosomonas</taxon>
    </lineage>
</organism>
<dbReference type="Proteomes" id="UP000198814">
    <property type="component" value="Unassembled WGS sequence"/>
</dbReference>
<name>A0A1H8V4M8_9PROT</name>
<dbReference type="PANTHER" id="PTHR10655:SF17">
    <property type="entry name" value="LYSOPHOSPHOLIPASE-LIKE PROTEIN 1"/>
    <property type="match status" value="1"/>
</dbReference>
<keyword evidence="5" id="KW-1185">Reference proteome</keyword>
<evidence type="ECO:0000313" key="5">
    <source>
        <dbReference type="Proteomes" id="UP000198814"/>
    </source>
</evidence>
<evidence type="ECO:0000256" key="1">
    <source>
        <dbReference type="ARBA" id="ARBA00006499"/>
    </source>
</evidence>
<dbReference type="InterPro" id="IPR003140">
    <property type="entry name" value="PLipase/COase/thioEstase"/>
</dbReference>
<protein>
    <submittedName>
        <fullName evidence="4">Phospholipase/carboxylesterase</fullName>
    </submittedName>
</protein>
<dbReference type="AlphaFoldDB" id="A0A1H8V4M8"/>
<proteinExistence type="inferred from homology"/>
<dbReference type="InterPro" id="IPR050565">
    <property type="entry name" value="LYPA1-2/EST-like"/>
</dbReference>
<sequence>MGIFLSMKKAIDLLPAVEIETGGSPTHTIVWLHGLGADGNDFVPIINELTLPPGASIRFVFPHAPERPVTINNGYVMRAWYDIYRADFNDPEDQSGIRDSQEALDALVESETQRGIPSGHIFLAGFSQGGAMALQTGLRQNNPLGGIIALSCYSPLAETLAVEAHVANATTPVFMAHGIYDPVIPLSHAAASRDKLLAADYPLEWHEYPMAHSVCEAEITDISRWLRHIIG</sequence>
<comment type="similarity">
    <text evidence="1">Belongs to the AB hydrolase superfamily. AB hydrolase 2 family.</text>
</comment>